<proteinExistence type="predicted"/>
<dbReference type="EMBL" id="JABWGV010000001">
    <property type="protein sequence ID" value="NVD44060.1"/>
    <property type="molecule type" value="Genomic_DNA"/>
</dbReference>
<organism evidence="1 2">
    <name type="scientific">Qipengyuania atrilutea</name>
    <dbReference type="NCBI Taxonomy" id="2744473"/>
    <lineage>
        <taxon>Bacteria</taxon>
        <taxon>Pseudomonadati</taxon>
        <taxon>Pseudomonadota</taxon>
        <taxon>Alphaproteobacteria</taxon>
        <taxon>Sphingomonadales</taxon>
        <taxon>Erythrobacteraceae</taxon>
        <taxon>Qipengyuania</taxon>
    </lineage>
</organism>
<dbReference type="AlphaFoldDB" id="A0A850H0L0"/>
<comment type="caution">
    <text evidence="1">The sequence shown here is derived from an EMBL/GenBank/DDBJ whole genome shotgun (WGS) entry which is preliminary data.</text>
</comment>
<accession>A0A850H0L0</accession>
<dbReference type="Proteomes" id="UP000561438">
    <property type="component" value="Unassembled WGS sequence"/>
</dbReference>
<gene>
    <name evidence="1" type="ORF">HUV48_03385</name>
</gene>
<keyword evidence="2" id="KW-1185">Reference proteome</keyword>
<name>A0A850H0L0_9SPHN</name>
<evidence type="ECO:0000313" key="2">
    <source>
        <dbReference type="Proteomes" id="UP000561438"/>
    </source>
</evidence>
<dbReference type="RefSeq" id="WP_176266341.1">
    <property type="nucleotide sequence ID" value="NZ_JABWGV010000001.1"/>
</dbReference>
<sequence length="310" mass="34970">MLDAYERFVLMYDLTLRTARVETEMPAFREVADAMLSRIRAKQATLVLRPYSGYRGEAPWLRIKDGKKIVRDGEEYLALLFSVGDPRAANPVFEHADTAVLREIEKEEREGKAVSAHCVISLEPVKFGRHRVIVEDIRGLGKTRLRDILGSELKAVSETYGLSRTNNAGEETATYIIPDLEGYASEKIEASLKRGTLSGVWLVDTNSKAVLDEVPEAKIARREIKIDVAAASMIPKITVWGRERNFDKMRLVWNDPEGTGRPERASVDITQQDVAETSFVKQRKVTLEKPLAEAVEQLRPDMLTKMINLK</sequence>
<reference evidence="1 2" key="1">
    <citation type="submission" date="2020-06" db="EMBL/GenBank/DDBJ databases">
        <title>Altererythrobacter sp. HHU K3-1.</title>
        <authorList>
            <person name="Zhang D."/>
            <person name="Xue H."/>
        </authorList>
    </citation>
    <scope>NUCLEOTIDE SEQUENCE [LARGE SCALE GENOMIC DNA]</scope>
    <source>
        <strain evidence="1 2">HHU K3-1</strain>
    </source>
</reference>
<protein>
    <submittedName>
        <fullName evidence="1">Uncharacterized protein</fullName>
    </submittedName>
</protein>
<evidence type="ECO:0000313" key="1">
    <source>
        <dbReference type="EMBL" id="NVD44060.1"/>
    </source>
</evidence>